<evidence type="ECO:0000256" key="1">
    <source>
        <dbReference type="ARBA" id="ARBA00022908"/>
    </source>
</evidence>
<dbReference type="PROSITE" id="PS51736">
    <property type="entry name" value="RECOMBINASES_3"/>
    <property type="match status" value="1"/>
</dbReference>
<dbReference type="PANTHER" id="PTHR30461:SF2">
    <property type="entry name" value="SERINE RECOMBINASE PINE-RELATED"/>
    <property type="match status" value="1"/>
</dbReference>
<dbReference type="GO" id="GO:0015074">
    <property type="term" value="P:DNA integration"/>
    <property type="evidence" value="ECO:0007669"/>
    <property type="project" value="UniProtKB-KW"/>
</dbReference>
<evidence type="ECO:0000256" key="2">
    <source>
        <dbReference type="ARBA" id="ARBA00023125"/>
    </source>
</evidence>
<dbReference type="Gene3D" id="3.40.50.1390">
    <property type="entry name" value="Resolvase, N-terminal catalytic domain"/>
    <property type="match status" value="1"/>
</dbReference>
<evidence type="ECO:0000256" key="4">
    <source>
        <dbReference type="PIRSR" id="PIRSR606118-50"/>
    </source>
</evidence>
<dbReference type="PROSITE" id="PS00397">
    <property type="entry name" value="RECOMBINASES_1"/>
    <property type="match status" value="1"/>
</dbReference>
<keyword evidence="2" id="KW-0238">DNA-binding</keyword>
<protein>
    <recommendedName>
        <fullName evidence="6">Resolvase/invertase-type recombinase catalytic domain-containing protein</fullName>
    </recommendedName>
</protein>
<dbReference type="GO" id="GO:0003677">
    <property type="term" value="F:DNA binding"/>
    <property type="evidence" value="ECO:0007669"/>
    <property type="project" value="UniProtKB-KW"/>
</dbReference>
<name>A0A2X0SJX5_9PROT</name>
<gene>
    <name evidence="7" type="ORF">NITFAB_0814</name>
</gene>
<sequence length="132" mass="15500">MLKNYVAYVRVSTTKQFIHGVSIAEQRRAITQYATLQQLNIIDWYEEIQSAARGRRPVFREMLKALKRHHYGLIMHKIDRGARNLRDWADIGDLIDEGIDVRFTFYFFGGVVWRGTDKKIERVFLWIGGSPP</sequence>
<dbReference type="Pfam" id="PF00239">
    <property type="entry name" value="Resolvase"/>
    <property type="match status" value="1"/>
</dbReference>
<feature type="active site" description="O-(5'-phospho-DNA)-serine intermediate" evidence="4 5">
    <location>
        <position position="12"/>
    </location>
</feature>
<proteinExistence type="predicted"/>
<evidence type="ECO:0000256" key="3">
    <source>
        <dbReference type="ARBA" id="ARBA00023172"/>
    </source>
</evidence>
<dbReference type="EMBL" id="LS423452">
    <property type="protein sequence ID" value="SPS05225.1"/>
    <property type="molecule type" value="Genomic_DNA"/>
</dbReference>
<keyword evidence="1" id="KW-0229">DNA integration</keyword>
<keyword evidence="3" id="KW-0233">DNA recombination</keyword>
<dbReference type="AlphaFoldDB" id="A0A2X0SJX5"/>
<dbReference type="InterPro" id="IPR006118">
    <property type="entry name" value="Recombinase_CS"/>
</dbReference>
<dbReference type="SMART" id="SM00857">
    <property type="entry name" value="Resolvase"/>
    <property type="match status" value="1"/>
</dbReference>
<dbReference type="InterPro" id="IPR050639">
    <property type="entry name" value="SSR_resolvase"/>
</dbReference>
<organism evidence="7">
    <name type="scientific">Candidatus Nitrotoga fabula</name>
    <dbReference type="NCBI Taxonomy" id="2182327"/>
    <lineage>
        <taxon>Bacteria</taxon>
        <taxon>Pseudomonadati</taxon>
        <taxon>Pseudomonadota</taxon>
        <taxon>Betaproteobacteria</taxon>
        <taxon>Nitrosomonadales</taxon>
        <taxon>Gallionellaceae</taxon>
        <taxon>Candidatus Nitrotoga</taxon>
    </lineage>
</organism>
<dbReference type="CDD" id="cd00338">
    <property type="entry name" value="Ser_Recombinase"/>
    <property type="match status" value="1"/>
</dbReference>
<dbReference type="InterPro" id="IPR036162">
    <property type="entry name" value="Resolvase-like_N_sf"/>
</dbReference>
<evidence type="ECO:0000256" key="5">
    <source>
        <dbReference type="PROSITE-ProRule" id="PRU10137"/>
    </source>
</evidence>
<evidence type="ECO:0000313" key="7">
    <source>
        <dbReference type="EMBL" id="SPS05225.1"/>
    </source>
</evidence>
<dbReference type="SUPFAM" id="SSF53041">
    <property type="entry name" value="Resolvase-like"/>
    <property type="match status" value="1"/>
</dbReference>
<accession>A0A2X0SJX5</accession>
<feature type="domain" description="Resolvase/invertase-type recombinase catalytic" evidence="6">
    <location>
        <begin position="4"/>
        <end position="132"/>
    </location>
</feature>
<dbReference type="GO" id="GO:0000150">
    <property type="term" value="F:DNA strand exchange activity"/>
    <property type="evidence" value="ECO:0007669"/>
    <property type="project" value="InterPro"/>
</dbReference>
<reference evidence="7" key="1">
    <citation type="submission" date="2018-05" db="EMBL/GenBank/DDBJ databases">
        <authorList>
            <person name="Lanie J.A."/>
            <person name="Ng W.-L."/>
            <person name="Kazmierczak K.M."/>
            <person name="Andrzejewski T.M."/>
            <person name="Davidsen T.M."/>
            <person name="Wayne K.J."/>
            <person name="Tettelin H."/>
            <person name="Glass J.I."/>
            <person name="Rusch D."/>
            <person name="Podicherti R."/>
            <person name="Tsui H.-C.T."/>
            <person name="Winkler M.E."/>
        </authorList>
    </citation>
    <scope>NUCLEOTIDE SEQUENCE</scope>
    <source>
        <strain evidence="7">KNB</strain>
    </source>
</reference>
<dbReference type="InterPro" id="IPR006119">
    <property type="entry name" value="Resolv_N"/>
</dbReference>
<dbReference type="PANTHER" id="PTHR30461">
    <property type="entry name" value="DNA-INVERTASE FROM LAMBDOID PROPHAGE"/>
    <property type="match status" value="1"/>
</dbReference>
<evidence type="ECO:0000259" key="6">
    <source>
        <dbReference type="PROSITE" id="PS51736"/>
    </source>
</evidence>